<feature type="region of interest" description="Disordered" evidence="1">
    <location>
        <begin position="575"/>
        <end position="626"/>
    </location>
</feature>
<dbReference type="EMBL" id="BQFW01000004">
    <property type="protein sequence ID" value="GJJ70952.1"/>
    <property type="molecule type" value="Genomic_DNA"/>
</dbReference>
<feature type="region of interest" description="Disordered" evidence="1">
    <location>
        <begin position="719"/>
        <end position="749"/>
    </location>
</feature>
<accession>A0A9P3H746</accession>
<feature type="compositionally biased region" description="Polar residues" evidence="1">
    <location>
        <begin position="107"/>
        <end position="118"/>
    </location>
</feature>
<feature type="signal peptide" evidence="2">
    <location>
        <begin position="1"/>
        <end position="23"/>
    </location>
</feature>
<evidence type="ECO:0000313" key="4">
    <source>
        <dbReference type="EMBL" id="GJJ70952.1"/>
    </source>
</evidence>
<keyword evidence="5" id="KW-1185">Reference proteome</keyword>
<organism evidence="4 5">
    <name type="scientific">Entomortierella parvispora</name>
    <dbReference type="NCBI Taxonomy" id="205924"/>
    <lineage>
        <taxon>Eukaryota</taxon>
        <taxon>Fungi</taxon>
        <taxon>Fungi incertae sedis</taxon>
        <taxon>Mucoromycota</taxon>
        <taxon>Mortierellomycotina</taxon>
        <taxon>Mortierellomycetes</taxon>
        <taxon>Mortierellales</taxon>
        <taxon>Mortierellaceae</taxon>
        <taxon>Entomortierella</taxon>
    </lineage>
</organism>
<dbReference type="GO" id="GO:0016788">
    <property type="term" value="F:hydrolase activity, acting on ester bonds"/>
    <property type="evidence" value="ECO:0007669"/>
    <property type="project" value="TreeGrafter"/>
</dbReference>
<dbReference type="PANTHER" id="PTHR32440:SF0">
    <property type="entry name" value="PHOSPHATASE DCR2-RELATED"/>
    <property type="match status" value="1"/>
</dbReference>
<dbReference type="AlphaFoldDB" id="A0A9P3H746"/>
<keyword evidence="2" id="KW-0732">Signal</keyword>
<reference evidence="4" key="2">
    <citation type="journal article" date="2022" name="Microbiol. Resour. Announc.">
        <title>Whole-Genome Sequence of Entomortierella parvispora E1425, a Mucoromycotan Fungus Associated with Burkholderiaceae-Related Endosymbiotic Bacteria.</title>
        <authorList>
            <person name="Herlambang A."/>
            <person name="Guo Y."/>
            <person name="Takashima Y."/>
            <person name="Narisawa K."/>
            <person name="Ohta H."/>
            <person name="Nishizawa T."/>
        </authorList>
    </citation>
    <scope>NUCLEOTIDE SEQUENCE</scope>
    <source>
        <strain evidence="4">E1425</strain>
    </source>
</reference>
<evidence type="ECO:0000313" key="5">
    <source>
        <dbReference type="Proteomes" id="UP000827284"/>
    </source>
</evidence>
<feature type="compositionally biased region" description="Polar residues" evidence="1">
    <location>
        <begin position="729"/>
        <end position="739"/>
    </location>
</feature>
<feature type="compositionally biased region" description="Acidic residues" evidence="1">
    <location>
        <begin position="575"/>
        <end position="593"/>
    </location>
</feature>
<protein>
    <recommendedName>
        <fullName evidence="3">Calcineurin-like phosphoesterase domain-containing protein</fullName>
    </recommendedName>
</protein>
<feature type="compositionally biased region" description="Basic and acidic residues" evidence="1">
    <location>
        <begin position="607"/>
        <end position="621"/>
    </location>
</feature>
<evidence type="ECO:0000256" key="2">
    <source>
        <dbReference type="SAM" id="SignalP"/>
    </source>
</evidence>
<sequence>MRTWSSSLLLVLGISSAIQLAQAATGVLSGITDIRITACPEDNCSIPGYRKVPQDLNKYSRGSFVHLHFADDEHQPEEDNDLLALDTAQEQRKRKGRHDRKRRRQQHPITQLAVQQGQDADMGPEWEKLEGNLNDGNRGPVLTMFVKRDPSQAPVDSIVVKYGYDSHAAIGYDRLPLDLNTGTGGQWVYLYYKKSGPREPITHIATKACTIAPCIMDDSWTRINRPIMTGTFKRYLYLFYKSVPGERPITSLSLGLQRQDDSGDENDDMDKEILDTGIRFKDSNIFVSLKRGQLGEERLHAVDNIAVELGSNQIPYRWNVAAFEGESKGEEVPDWNAQVIYRTGHKALPVVPKLRFKENGSFKIVQFADIHMATGPHSCYNVPSTMECTGDINTLEMMERMLEAERPDLVVYTGDNVDGLSSKDAYATILKYSKPVVDRGIPWTIIFGNHDEEGDLSREEMMRSVQDIPYSLSERGPLGISGTGNYVLSIYNHRHRGHSWGGMDSLRKDDKSQFTLYFLDSGAYSFSLEYPGWDWIKEDQVEWFRQTSREITSRYQSDEIPNALAFFHIPIPEYDLTEPEDAPPEDGDDEDDDNGKNSRKAHKKHRKDDDDGRVVGDKGERVSSPSYNSGMFDAIFESRDVRATTAGHDHVNDYCLDHRGINLCYGGGLGYGSYGSASFPRRSRVFEILKNGQRVDTWKRLDDPEMTVVSLQTLFDGRKSDQGVEFEEQQSGPTSSPNRRPSHLTPNDVWESLRKGGQYVLGGDN</sequence>
<feature type="compositionally biased region" description="Basic residues" evidence="1">
    <location>
        <begin position="597"/>
        <end position="606"/>
    </location>
</feature>
<dbReference type="GO" id="GO:0005737">
    <property type="term" value="C:cytoplasm"/>
    <property type="evidence" value="ECO:0007669"/>
    <property type="project" value="TreeGrafter"/>
</dbReference>
<comment type="caution">
    <text evidence="4">The sequence shown here is derived from an EMBL/GenBank/DDBJ whole genome shotgun (WGS) entry which is preliminary data.</text>
</comment>
<feature type="domain" description="Calcineurin-like phosphoesterase" evidence="3">
    <location>
        <begin position="362"/>
        <end position="580"/>
    </location>
</feature>
<feature type="chain" id="PRO_5040111477" description="Calcineurin-like phosphoesterase domain-containing protein" evidence="2">
    <location>
        <begin position="24"/>
        <end position="765"/>
    </location>
</feature>
<dbReference type="Pfam" id="PF00149">
    <property type="entry name" value="Metallophos"/>
    <property type="match status" value="1"/>
</dbReference>
<gene>
    <name evidence="4" type="ORF">EMPS_03302</name>
</gene>
<dbReference type="SUPFAM" id="SSF56300">
    <property type="entry name" value="Metallo-dependent phosphatases"/>
    <property type="match status" value="1"/>
</dbReference>
<reference evidence="4" key="1">
    <citation type="submission" date="2021-11" db="EMBL/GenBank/DDBJ databases">
        <authorList>
            <person name="Herlambang A."/>
            <person name="Guo Y."/>
            <person name="Takashima Y."/>
            <person name="Nishizawa T."/>
        </authorList>
    </citation>
    <scope>NUCLEOTIDE SEQUENCE</scope>
    <source>
        <strain evidence="4">E1425</strain>
    </source>
</reference>
<proteinExistence type="predicted"/>
<evidence type="ECO:0000259" key="3">
    <source>
        <dbReference type="Pfam" id="PF00149"/>
    </source>
</evidence>
<dbReference type="InterPro" id="IPR004843">
    <property type="entry name" value="Calcineurin-like_PHP"/>
</dbReference>
<dbReference type="CDD" id="cd07383">
    <property type="entry name" value="MPP_Dcr2"/>
    <property type="match status" value="1"/>
</dbReference>
<dbReference type="Gene3D" id="3.60.21.10">
    <property type="match status" value="1"/>
</dbReference>
<evidence type="ECO:0000256" key="1">
    <source>
        <dbReference type="SAM" id="MobiDB-lite"/>
    </source>
</evidence>
<dbReference type="OrthoDB" id="783096at2759"/>
<name>A0A9P3H746_9FUNG</name>
<dbReference type="InterPro" id="IPR029052">
    <property type="entry name" value="Metallo-depent_PP-like"/>
</dbReference>
<feature type="compositionally biased region" description="Basic residues" evidence="1">
    <location>
        <begin position="92"/>
        <end position="106"/>
    </location>
</feature>
<dbReference type="Gene3D" id="2.100.10.50">
    <property type="match status" value="2"/>
</dbReference>
<dbReference type="PANTHER" id="PTHR32440">
    <property type="entry name" value="PHOSPHATASE DCR2-RELATED-RELATED"/>
    <property type="match status" value="1"/>
</dbReference>
<dbReference type="Proteomes" id="UP000827284">
    <property type="component" value="Unassembled WGS sequence"/>
</dbReference>
<feature type="region of interest" description="Disordered" evidence="1">
    <location>
        <begin position="89"/>
        <end position="134"/>
    </location>
</feature>